<reference evidence="2" key="1">
    <citation type="submission" date="2021-01" db="EMBL/GenBank/DDBJ databases">
        <authorList>
            <consortium name="Genoscope - CEA"/>
            <person name="William W."/>
        </authorList>
    </citation>
    <scope>NUCLEOTIDE SEQUENCE</scope>
</reference>
<dbReference type="OrthoDB" id="10248581at2759"/>
<comment type="caution">
    <text evidence="2">The sequence shown here is derived from an EMBL/GenBank/DDBJ whole genome shotgun (WGS) entry which is preliminary data.</text>
</comment>
<evidence type="ECO:0000313" key="2">
    <source>
        <dbReference type="EMBL" id="CAD8153699.1"/>
    </source>
</evidence>
<name>A0A8S1TRW1_PAROT</name>
<organism evidence="2 3">
    <name type="scientific">Paramecium octaurelia</name>
    <dbReference type="NCBI Taxonomy" id="43137"/>
    <lineage>
        <taxon>Eukaryota</taxon>
        <taxon>Sar</taxon>
        <taxon>Alveolata</taxon>
        <taxon>Ciliophora</taxon>
        <taxon>Intramacronucleata</taxon>
        <taxon>Oligohymenophorea</taxon>
        <taxon>Peniculida</taxon>
        <taxon>Parameciidae</taxon>
        <taxon>Paramecium</taxon>
    </lineage>
</organism>
<dbReference type="GO" id="GO:0006351">
    <property type="term" value="P:DNA-templated transcription"/>
    <property type="evidence" value="ECO:0007669"/>
    <property type="project" value="InterPro"/>
</dbReference>
<protein>
    <recommendedName>
        <fullName evidence="1">DNA-directed RNA polymerase RBP11-like dimerisation domain-containing protein</fullName>
    </recommendedName>
</protein>
<dbReference type="InterPro" id="IPR009025">
    <property type="entry name" value="RBP11-like_dimer"/>
</dbReference>
<dbReference type="AlphaFoldDB" id="A0A8S1TRW1"/>
<gene>
    <name evidence="2" type="ORF">POCTA_138.1.T0280139</name>
</gene>
<dbReference type="GO" id="GO:0046983">
    <property type="term" value="F:protein dimerization activity"/>
    <property type="evidence" value="ECO:0007669"/>
    <property type="project" value="InterPro"/>
</dbReference>
<dbReference type="Pfam" id="PF13656">
    <property type="entry name" value="RNA_pol_L_2"/>
    <property type="match status" value="1"/>
</dbReference>
<feature type="domain" description="DNA-directed RNA polymerase RBP11-like dimerisation" evidence="1">
    <location>
        <begin position="84"/>
        <end position="129"/>
    </location>
</feature>
<evidence type="ECO:0000259" key="1">
    <source>
        <dbReference type="Pfam" id="PF13656"/>
    </source>
</evidence>
<sequence length="144" mass="17172">MQFQQAEEISHFKKLTRTILDLLQIVKLLKIRVHEQRRFQKQIKGISSKKQIIKYTGIKSYLEDEKKMNNSCCLKLQFSKNEPIKQKEVSFSGYRQIHPLQQTIQIKVQTNRTIKTYDKIEKTLIDLSGIQFNFKLFILLIKKD</sequence>
<dbReference type="Proteomes" id="UP000683925">
    <property type="component" value="Unassembled WGS sequence"/>
</dbReference>
<evidence type="ECO:0000313" key="3">
    <source>
        <dbReference type="Proteomes" id="UP000683925"/>
    </source>
</evidence>
<keyword evidence="3" id="KW-1185">Reference proteome</keyword>
<accession>A0A8S1TRW1</accession>
<proteinExistence type="predicted"/>
<dbReference type="EMBL" id="CAJJDP010000028">
    <property type="protein sequence ID" value="CAD8153699.1"/>
    <property type="molecule type" value="Genomic_DNA"/>
</dbReference>